<dbReference type="CDD" id="cd04301">
    <property type="entry name" value="NAT_SF"/>
    <property type="match status" value="1"/>
</dbReference>
<keyword evidence="5" id="KW-1185">Reference proteome</keyword>
<keyword evidence="1" id="KW-0808">Transferase</keyword>
<dbReference type="RefSeq" id="WP_254164677.1">
    <property type="nucleotide sequence ID" value="NZ_JANAFB010000003.1"/>
</dbReference>
<dbReference type="AlphaFoldDB" id="A0A9X2H821"/>
<dbReference type="PROSITE" id="PS51186">
    <property type="entry name" value="GNAT"/>
    <property type="match status" value="1"/>
</dbReference>
<gene>
    <name evidence="4" type="ORF">NBM05_01745</name>
</gene>
<evidence type="ECO:0000259" key="3">
    <source>
        <dbReference type="PROSITE" id="PS51186"/>
    </source>
</evidence>
<dbReference type="InterPro" id="IPR050832">
    <property type="entry name" value="Bact_Acetyltransf"/>
</dbReference>
<reference evidence="4" key="1">
    <citation type="submission" date="2022-06" db="EMBL/GenBank/DDBJ databases">
        <title>Rothia sp. isolated from sandalwood seedling.</title>
        <authorList>
            <person name="Tuikhar N."/>
            <person name="Kirdat K."/>
            <person name="Thorat V."/>
            <person name="Swetha P."/>
            <person name="Padma S."/>
            <person name="Sundararaj R."/>
            <person name="Yadav A."/>
        </authorList>
    </citation>
    <scope>NUCLEOTIDE SEQUENCE</scope>
    <source>
        <strain evidence="4">AR01</strain>
    </source>
</reference>
<protein>
    <submittedName>
        <fullName evidence="4">GNAT family N-acetyltransferase</fullName>
    </submittedName>
</protein>
<dbReference type="Gene3D" id="3.40.630.30">
    <property type="match status" value="1"/>
</dbReference>
<keyword evidence="2" id="KW-0012">Acyltransferase</keyword>
<evidence type="ECO:0000256" key="1">
    <source>
        <dbReference type="ARBA" id="ARBA00022679"/>
    </source>
</evidence>
<dbReference type="PANTHER" id="PTHR43877">
    <property type="entry name" value="AMINOALKYLPHOSPHONATE N-ACETYLTRANSFERASE-RELATED-RELATED"/>
    <property type="match status" value="1"/>
</dbReference>
<comment type="caution">
    <text evidence="4">The sequence shown here is derived from an EMBL/GenBank/DDBJ whole genome shotgun (WGS) entry which is preliminary data.</text>
</comment>
<dbReference type="InterPro" id="IPR000182">
    <property type="entry name" value="GNAT_dom"/>
</dbReference>
<dbReference type="GO" id="GO:0016747">
    <property type="term" value="F:acyltransferase activity, transferring groups other than amino-acyl groups"/>
    <property type="evidence" value="ECO:0007669"/>
    <property type="project" value="InterPro"/>
</dbReference>
<organism evidence="4 5">
    <name type="scientific">Rothia santali</name>
    <dbReference type="NCBI Taxonomy" id="2949643"/>
    <lineage>
        <taxon>Bacteria</taxon>
        <taxon>Bacillati</taxon>
        <taxon>Actinomycetota</taxon>
        <taxon>Actinomycetes</taxon>
        <taxon>Micrococcales</taxon>
        <taxon>Micrococcaceae</taxon>
        <taxon>Rothia</taxon>
    </lineage>
</organism>
<feature type="domain" description="N-acetyltransferase" evidence="3">
    <location>
        <begin position="18"/>
        <end position="168"/>
    </location>
</feature>
<proteinExistence type="predicted"/>
<dbReference type="Proteomes" id="UP001139502">
    <property type="component" value="Unassembled WGS sequence"/>
</dbReference>
<dbReference type="SUPFAM" id="SSF55729">
    <property type="entry name" value="Acyl-CoA N-acyltransferases (Nat)"/>
    <property type="match status" value="1"/>
</dbReference>
<evidence type="ECO:0000313" key="5">
    <source>
        <dbReference type="Proteomes" id="UP001139502"/>
    </source>
</evidence>
<dbReference type="PANTHER" id="PTHR43877:SF2">
    <property type="entry name" value="AMINOALKYLPHOSPHONATE N-ACETYLTRANSFERASE-RELATED"/>
    <property type="match status" value="1"/>
</dbReference>
<dbReference type="InterPro" id="IPR016181">
    <property type="entry name" value="Acyl_CoA_acyltransferase"/>
</dbReference>
<name>A0A9X2H821_9MICC</name>
<accession>A0A9X2H821</accession>
<evidence type="ECO:0000313" key="4">
    <source>
        <dbReference type="EMBL" id="MCP3424784.1"/>
    </source>
</evidence>
<evidence type="ECO:0000256" key="2">
    <source>
        <dbReference type="ARBA" id="ARBA00023315"/>
    </source>
</evidence>
<sequence>MGEGARRPTAGDAAGTGPLVRRAAARDLGSLVALRREMFRAMGVADAESRPWQEAAGRWFAERLTHPDYGIFVVETDEGVVAGAVGAVRDAAPSPACPEGRDVLVSTVCTVPSQRGRGHARRAFGAVMEWARSTGVRRVELMATSAGRSMYEREGFAEVAWPAMRKAL</sequence>
<dbReference type="EMBL" id="JANAFB010000003">
    <property type="protein sequence ID" value="MCP3424784.1"/>
    <property type="molecule type" value="Genomic_DNA"/>
</dbReference>
<dbReference type="Pfam" id="PF00583">
    <property type="entry name" value="Acetyltransf_1"/>
    <property type="match status" value="1"/>
</dbReference>